<dbReference type="AlphaFoldDB" id="A0A5S4WZQ7"/>
<protein>
    <submittedName>
        <fullName evidence="2">Uncharacterized protein</fullName>
    </submittedName>
</protein>
<proteinExistence type="predicted"/>
<feature type="compositionally biased region" description="Basic and acidic residues" evidence="1">
    <location>
        <begin position="1"/>
        <end position="17"/>
    </location>
</feature>
<dbReference type="EMBL" id="VSSR01000009">
    <property type="protein sequence ID" value="TYL87181.1"/>
    <property type="molecule type" value="Genomic_DNA"/>
</dbReference>
<evidence type="ECO:0000313" key="2">
    <source>
        <dbReference type="EMBL" id="TYL87181.1"/>
    </source>
</evidence>
<dbReference type="Proteomes" id="UP000324853">
    <property type="component" value="Unassembled WGS sequence"/>
</dbReference>
<organism evidence="2 3">
    <name type="scientific">Bradyrhizobium cytisi</name>
    <dbReference type="NCBI Taxonomy" id="515489"/>
    <lineage>
        <taxon>Bacteria</taxon>
        <taxon>Pseudomonadati</taxon>
        <taxon>Pseudomonadota</taxon>
        <taxon>Alphaproteobacteria</taxon>
        <taxon>Hyphomicrobiales</taxon>
        <taxon>Nitrobacteraceae</taxon>
        <taxon>Bradyrhizobium</taxon>
    </lineage>
</organism>
<name>A0A5S4WZQ7_9BRAD</name>
<evidence type="ECO:0000256" key="1">
    <source>
        <dbReference type="SAM" id="MobiDB-lite"/>
    </source>
</evidence>
<accession>A0A5S4WZQ7</accession>
<evidence type="ECO:0000313" key="3">
    <source>
        <dbReference type="Proteomes" id="UP000324853"/>
    </source>
</evidence>
<dbReference type="OrthoDB" id="7856199at2"/>
<keyword evidence="3" id="KW-1185">Reference proteome</keyword>
<reference evidence="2 3" key="1">
    <citation type="submission" date="2019-08" db="EMBL/GenBank/DDBJ databases">
        <title>Bradyrhizobium hipponensis sp. nov., a rhizobium isolated from a Lupinus angustifolius root nodule in Tunisia.</title>
        <authorList>
            <person name="Off K."/>
            <person name="Rejili M."/>
            <person name="Mars M."/>
            <person name="Brachmann A."/>
            <person name="Marin M."/>
        </authorList>
    </citation>
    <scope>NUCLEOTIDE SEQUENCE [LARGE SCALE GENOMIC DNA]</scope>
    <source>
        <strain evidence="2 3">CTAW11</strain>
    </source>
</reference>
<sequence length="81" mass="9302">MKYWRERHSAESVELDHPPTPAEPITITRDQLRAFAPEFEPVHEELFGTPEDHNLHAAILSKQPYVPNQPGIYVGKMRRAG</sequence>
<gene>
    <name evidence="2" type="ORF">FXB38_05100</name>
</gene>
<feature type="region of interest" description="Disordered" evidence="1">
    <location>
        <begin position="1"/>
        <end position="22"/>
    </location>
</feature>
<dbReference type="RefSeq" id="WP_148749683.1">
    <property type="nucleotide sequence ID" value="NZ_VSSR01000009.1"/>
</dbReference>
<comment type="caution">
    <text evidence="2">The sequence shown here is derived from an EMBL/GenBank/DDBJ whole genome shotgun (WGS) entry which is preliminary data.</text>
</comment>